<sequence length="130" mass="14930">MAHNDHYTLFMDALDVVNRSLKENRGEGVYGKLIEGFDKFADKHVSAVALYGDDPAHPFDYFTIKYTAGRFELVERGKGEHNTEWKVSKDYLVSVVENPQEYIDNPAKLDLEWMKHFLPDTVSSLFKKAA</sequence>
<gene>
    <name evidence="1" type="ORF">M0G41_09395</name>
</gene>
<protein>
    <submittedName>
        <fullName evidence="1">Uncharacterized protein</fullName>
    </submittedName>
</protein>
<evidence type="ECO:0000313" key="1">
    <source>
        <dbReference type="EMBL" id="MCK7593884.1"/>
    </source>
</evidence>
<evidence type="ECO:0000313" key="2">
    <source>
        <dbReference type="Proteomes" id="UP001431449"/>
    </source>
</evidence>
<dbReference type="EMBL" id="JALNMH010000007">
    <property type="protein sequence ID" value="MCK7593884.1"/>
    <property type="molecule type" value="Genomic_DNA"/>
</dbReference>
<name>A0ABT0GH67_9GAMM</name>
<keyword evidence="2" id="KW-1185">Reference proteome</keyword>
<dbReference type="Proteomes" id="UP001431449">
    <property type="component" value="Unassembled WGS sequence"/>
</dbReference>
<proteinExistence type="predicted"/>
<dbReference type="RefSeq" id="WP_248208521.1">
    <property type="nucleotide sequence ID" value="NZ_JALNMH010000007.1"/>
</dbReference>
<organism evidence="1 2">
    <name type="scientific">Pseudomarimonas salicorniae</name>
    <dbReference type="NCBI Taxonomy" id="2933270"/>
    <lineage>
        <taxon>Bacteria</taxon>
        <taxon>Pseudomonadati</taxon>
        <taxon>Pseudomonadota</taxon>
        <taxon>Gammaproteobacteria</taxon>
        <taxon>Lysobacterales</taxon>
        <taxon>Lysobacteraceae</taxon>
        <taxon>Pseudomarimonas</taxon>
    </lineage>
</organism>
<reference evidence="1" key="1">
    <citation type="submission" date="2022-04" db="EMBL/GenBank/DDBJ databases">
        <title>Lysobacter sp. CAU 1642 isolated from sea sand.</title>
        <authorList>
            <person name="Kim W."/>
        </authorList>
    </citation>
    <scope>NUCLEOTIDE SEQUENCE</scope>
    <source>
        <strain evidence="1">CAU 1642</strain>
    </source>
</reference>
<accession>A0ABT0GH67</accession>
<comment type="caution">
    <text evidence="1">The sequence shown here is derived from an EMBL/GenBank/DDBJ whole genome shotgun (WGS) entry which is preliminary data.</text>
</comment>